<dbReference type="EMBL" id="PQXF01000031">
    <property type="protein sequence ID" value="PXF58905.1"/>
    <property type="molecule type" value="Genomic_DNA"/>
</dbReference>
<protein>
    <submittedName>
        <fullName evidence="1">RNA-binding protein</fullName>
    </submittedName>
</protein>
<proteinExistence type="predicted"/>
<reference evidence="1" key="1">
    <citation type="submission" date="2018-01" db="EMBL/GenBank/DDBJ databases">
        <authorList>
            <person name="Krukenberg V."/>
        </authorList>
    </citation>
    <scope>NUCLEOTIDE SEQUENCE</scope>
    <source>
        <strain evidence="1">E20ANME2</strain>
    </source>
</reference>
<name>A0AC61L0E4_9EURY</name>
<organism evidence="1 2">
    <name type="scientific">Candidatus Methanogaster sp</name>
    <dbReference type="NCBI Taxonomy" id="3386292"/>
    <lineage>
        <taxon>Archaea</taxon>
        <taxon>Methanobacteriati</taxon>
        <taxon>Methanobacteriota</taxon>
        <taxon>Stenosarchaea group</taxon>
        <taxon>Methanomicrobia</taxon>
        <taxon>Methanosarcinales</taxon>
        <taxon>ANME-2 cluster</taxon>
        <taxon>Candidatus Methanogasteraceae</taxon>
        <taxon>Candidatus Methanogaster</taxon>
    </lineage>
</organism>
<accession>A0AC61L0E4</accession>
<gene>
    <name evidence="1" type="ORF">C4B59_12505</name>
</gene>
<comment type="caution">
    <text evidence="1">The sequence shown here is derived from an EMBL/GenBank/DDBJ whole genome shotgun (WGS) entry which is preliminary data.</text>
</comment>
<sequence>MAKTIAEKYCTSCGAHLVESGYTRFQCPTCETILGRCASCRKQSNPYTCPKCGFTGP</sequence>
<evidence type="ECO:0000313" key="1">
    <source>
        <dbReference type="EMBL" id="PXF58905.1"/>
    </source>
</evidence>
<dbReference type="Proteomes" id="UP000248329">
    <property type="component" value="Unassembled WGS sequence"/>
</dbReference>
<evidence type="ECO:0000313" key="2">
    <source>
        <dbReference type="Proteomes" id="UP000248329"/>
    </source>
</evidence>